<name>A0A4E9EI11_GIBZA</name>
<evidence type="ECO:0000313" key="2">
    <source>
        <dbReference type="EMBL" id="CAG1996968.1"/>
    </source>
</evidence>
<feature type="signal peptide" evidence="1">
    <location>
        <begin position="1"/>
        <end position="33"/>
    </location>
</feature>
<reference evidence="2" key="2">
    <citation type="submission" date="2021-03" db="EMBL/GenBank/DDBJ databases">
        <authorList>
            <person name="Alouane T."/>
            <person name="Langin T."/>
            <person name="Bonhomme L."/>
        </authorList>
    </citation>
    <scope>NUCLEOTIDE SEQUENCE</scope>
    <source>
        <strain evidence="2">MDC_Fg202</strain>
    </source>
</reference>
<dbReference type="EMBL" id="CAJPIJ010000159">
    <property type="protein sequence ID" value="CAG1996968.1"/>
    <property type="molecule type" value="Genomic_DNA"/>
</dbReference>
<evidence type="ECO:0000256" key="1">
    <source>
        <dbReference type="SAM" id="SignalP"/>
    </source>
</evidence>
<keyword evidence="1" id="KW-0732">Signal</keyword>
<reference evidence="3" key="1">
    <citation type="submission" date="2019-04" db="EMBL/GenBank/DDBJ databases">
        <authorList>
            <person name="Melise S."/>
            <person name="Noan J."/>
            <person name="Okalmin O."/>
        </authorList>
    </citation>
    <scope>NUCLEOTIDE SEQUENCE</scope>
    <source>
        <strain evidence="3">FN9</strain>
    </source>
</reference>
<accession>A0A4E9EI11</accession>
<dbReference type="Proteomes" id="UP000746612">
    <property type="component" value="Unassembled WGS sequence"/>
</dbReference>
<evidence type="ECO:0000313" key="3">
    <source>
        <dbReference type="EMBL" id="VIO62374.1"/>
    </source>
</evidence>
<organism evidence="3">
    <name type="scientific">Gibberella zeae</name>
    <name type="common">Wheat head blight fungus</name>
    <name type="synonym">Fusarium graminearum</name>
    <dbReference type="NCBI Taxonomy" id="5518"/>
    <lineage>
        <taxon>Eukaryota</taxon>
        <taxon>Fungi</taxon>
        <taxon>Dikarya</taxon>
        <taxon>Ascomycota</taxon>
        <taxon>Pezizomycotina</taxon>
        <taxon>Sordariomycetes</taxon>
        <taxon>Hypocreomycetidae</taxon>
        <taxon>Hypocreales</taxon>
        <taxon>Nectriaceae</taxon>
        <taxon>Fusarium</taxon>
    </lineage>
</organism>
<protein>
    <recommendedName>
        <fullName evidence="4">Heterokaryon incompatibility domain-containing protein</fullName>
    </recommendedName>
</protein>
<dbReference type="EMBL" id="CAAKMV010000163">
    <property type="protein sequence ID" value="VIO62374.1"/>
    <property type="molecule type" value="Genomic_DNA"/>
</dbReference>
<proteinExistence type="predicted"/>
<gene>
    <name evidence="3" type="ORF">FUG_LOCUS477313</name>
    <name evidence="2" type="ORF">MDCFG202_LOCUS409494</name>
</gene>
<feature type="chain" id="PRO_5041086274" description="Heterokaryon incompatibility domain-containing protein" evidence="1">
    <location>
        <begin position="34"/>
        <end position="191"/>
    </location>
</feature>
<sequence length="191" mass="20618">MDGTGQRGTIMHRIESHTAILTLFCFLSSPLSAGLRPMEGNLTTPGACFCSGRKRGLTLGYARDTSCSKPSGRRGVTAFDVCAAIPSLPPGELPSCEFWALHDPTIMIHDLSADPLLQAPSNRQSPTTTRSYVQILSSVDREITHYPPSFQLLCISSKLSDSVIDSAISRFLAKSTQSCGVYMQQFPTSTA</sequence>
<evidence type="ECO:0008006" key="4">
    <source>
        <dbReference type="Google" id="ProtNLM"/>
    </source>
</evidence>
<dbReference type="AlphaFoldDB" id="A0A4E9EI11"/>